<dbReference type="PANTHER" id="PTHR30349:SF64">
    <property type="entry name" value="PROPHAGE INTEGRASE INTD-RELATED"/>
    <property type="match status" value="1"/>
</dbReference>
<proteinExistence type="predicted"/>
<dbReference type="GO" id="GO:0003677">
    <property type="term" value="F:DNA binding"/>
    <property type="evidence" value="ECO:0007669"/>
    <property type="project" value="InterPro"/>
</dbReference>
<dbReference type="CDD" id="cd01189">
    <property type="entry name" value="INT_ICEBs1_C_like"/>
    <property type="match status" value="1"/>
</dbReference>
<keyword evidence="4" id="KW-1185">Reference proteome</keyword>
<dbReference type="InterPro" id="IPR002104">
    <property type="entry name" value="Integrase_catalytic"/>
</dbReference>
<evidence type="ECO:0000313" key="4">
    <source>
        <dbReference type="Proteomes" id="UP000255425"/>
    </source>
</evidence>
<dbReference type="GO" id="GO:0015074">
    <property type="term" value="P:DNA integration"/>
    <property type="evidence" value="ECO:0007669"/>
    <property type="project" value="InterPro"/>
</dbReference>
<dbReference type="GeneID" id="93796212"/>
<evidence type="ECO:0000256" key="1">
    <source>
        <dbReference type="ARBA" id="ARBA00023172"/>
    </source>
</evidence>
<evidence type="ECO:0000259" key="2">
    <source>
        <dbReference type="PROSITE" id="PS51898"/>
    </source>
</evidence>
<accession>A0A380H7E6</accession>
<dbReference type="PROSITE" id="PS51898">
    <property type="entry name" value="TYR_RECOMBINASE"/>
    <property type="match status" value="1"/>
</dbReference>
<sequence>MTLSELKSLIKHVKNKPYLSYLYIYILIITGSRFKPVQRLRYDHLDFENSRIYLDDRKNIYSARFVKVRKEDLDYIQSIIDLHDKNQNGYIFHNKINFINYSTVNKVVSDFCLNNGLQKYTLKSLRHTHCSYLLAKGVSIQYISKRLGHADIHTTLKIYSHIIKEFESEEDKEVVNHLNEIFL</sequence>
<name>A0A380H7E6_9STAP</name>
<evidence type="ECO:0000313" key="3">
    <source>
        <dbReference type="EMBL" id="SUM73157.1"/>
    </source>
</evidence>
<dbReference type="Pfam" id="PF00589">
    <property type="entry name" value="Phage_integrase"/>
    <property type="match status" value="1"/>
</dbReference>
<dbReference type="InterPro" id="IPR050090">
    <property type="entry name" value="Tyrosine_recombinase_XerCD"/>
</dbReference>
<dbReference type="GO" id="GO:0006310">
    <property type="term" value="P:DNA recombination"/>
    <property type="evidence" value="ECO:0007669"/>
    <property type="project" value="UniProtKB-KW"/>
</dbReference>
<organism evidence="3 4">
    <name type="scientific">Staphylococcus saccharolyticus</name>
    <dbReference type="NCBI Taxonomy" id="33028"/>
    <lineage>
        <taxon>Bacteria</taxon>
        <taxon>Bacillati</taxon>
        <taxon>Bacillota</taxon>
        <taxon>Bacilli</taxon>
        <taxon>Bacillales</taxon>
        <taxon>Staphylococcaceae</taxon>
        <taxon>Staphylococcus</taxon>
    </lineage>
</organism>
<dbReference type="Gene3D" id="1.10.443.10">
    <property type="entry name" value="Intergrase catalytic core"/>
    <property type="match status" value="1"/>
</dbReference>
<dbReference type="PANTHER" id="PTHR30349">
    <property type="entry name" value="PHAGE INTEGRASE-RELATED"/>
    <property type="match status" value="1"/>
</dbReference>
<keyword evidence="1" id="KW-0233">DNA recombination</keyword>
<dbReference type="Proteomes" id="UP000255425">
    <property type="component" value="Unassembled WGS sequence"/>
</dbReference>
<feature type="domain" description="Tyr recombinase" evidence="2">
    <location>
        <begin position="1"/>
        <end position="176"/>
    </location>
</feature>
<dbReference type="InterPro" id="IPR013762">
    <property type="entry name" value="Integrase-like_cat_sf"/>
</dbReference>
<dbReference type="InterPro" id="IPR011010">
    <property type="entry name" value="DNA_brk_join_enz"/>
</dbReference>
<protein>
    <submittedName>
        <fullName evidence="3">Integrase</fullName>
    </submittedName>
</protein>
<dbReference type="SUPFAM" id="SSF56349">
    <property type="entry name" value="DNA breaking-rejoining enzymes"/>
    <property type="match status" value="1"/>
</dbReference>
<reference evidence="3 4" key="1">
    <citation type="submission" date="2018-06" db="EMBL/GenBank/DDBJ databases">
        <authorList>
            <consortium name="Pathogen Informatics"/>
            <person name="Doyle S."/>
        </authorList>
    </citation>
    <scope>NUCLEOTIDE SEQUENCE [LARGE SCALE GENOMIC DNA]</scope>
    <source>
        <strain evidence="3 4">NCTC11807</strain>
    </source>
</reference>
<gene>
    <name evidence="3" type="ORF">NCTC11807_02013</name>
</gene>
<dbReference type="EMBL" id="UHDZ01000001">
    <property type="protein sequence ID" value="SUM73157.1"/>
    <property type="molecule type" value="Genomic_DNA"/>
</dbReference>
<dbReference type="AlphaFoldDB" id="A0A380H7E6"/>
<dbReference type="RefSeq" id="WP_232619661.1">
    <property type="nucleotide sequence ID" value="NZ_CP066042.1"/>
</dbReference>